<dbReference type="EMBL" id="CP150637">
    <property type="protein sequence ID" value="WZW87900.1"/>
    <property type="molecule type" value="Genomic_DNA"/>
</dbReference>
<feature type="domain" description="Glycosyl transferase family 1" evidence="1">
    <location>
        <begin position="197"/>
        <end position="354"/>
    </location>
</feature>
<dbReference type="CDD" id="cd03811">
    <property type="entry name" value="GT4_GT28_WabH-like"/>
    <property type="match status" value="1"/>
</dbReference>
<evidence type="ECO:0000259" key="1">
    <source>
        <dbReference type="Pfam" id="PF00534"/>
    </source>
</evidence>
<dbReference type="PANTHER" id="PTHR12526:SF630">
    <property type="entry name" value="GLYCOSYLTRANSFERASE"/>
    <property type="match status" value="1"/>
</dbReference>
<dbReference type="InterPro" id="IPR028098">
    <property type="entry name" value="Glyco_trans_4-like_N"/>
</dbReference>
<keyword evidence="3" id="KW-0328">Glycosyltransferase</keyword>
<dbReference type="Gene3D" id="3.40.50.2000">
    <property type="entry name" value="Glycogen Phosphorylase B"/>
    <property type="match status" value="2"/>
</dbReference>
<sequence>MSKFTVGFLITDQHSGIGGLENVLRSIVQGLAQRGVDSKLFFLQAPEEPRYLDQFEDCHLLPPMMAEPFPPFYPKFLRFQLTKRRFNKKVLQLLSADFDILIVLNISYYLLRSIPAIRKLQQERPHLPIVGWPHGSLTAIEPRIIEKLQKKGLPFTHYFAISQGIQQELQQYFSIPQSDITLTYNPIPFPAHIPARNPTKFLYIGRVSSPGKRVVSLLHLLHQLQGEWSLDIYGSAGNEAEEQQFLLTIQQLQLEARVTYHGWVQSPWSQIQEAGVLLLNSTSEGFPLVLAEAMSRGIPCISSDCPTGPNEIIQEGINGWLYPVDQEDQCREILQDIIDHQRPLPSSHQVIESVKQFSEEAVMNHFQLTLEELINVTAP</sequence>
<protein>
    <submittedName>
        <fullName evidence="3">Glycosyltransferase</fullName>
        <ecNumber evidence="3">2.4.-.-</ecNumber>
    </submittedName>
</protein>
<dbReference type="Pfam" id="PF00534">
    <property type="entry name" value="Glycos_transf_1"/>
    <property type="match status" value="1"/>
</dbReference>
<dbReference type="Pfam" id="PF13439">
    <property type="entry name" value="Glyco_transf_4"/>
    <property type="match status" value="1"/>
</dbReference>
<dbReference type="InterPro" id="IPR001296">
    <property type="entry name" value="Glyco_trans_1"/>
</dbReference>
<evidence type="ECO:0000313" key="3">
    <source>
        <dbReference type="EMBL" id="WZW87900.1"/>
    </source>
</evidence>
<reference evidence="3 4" key="1">
    <citation type="submission" date="2024-03" db="EMBL/GenBank/DDBJ databases">
        <title>Complete Genome Sequence and Annotation of Ignatzschineria larvae DSM 13226.</title>
        <authorList>
            <person name="Cantrell E."/>
            <person name="Burcham Z.M."/>
        </authorList>
    </citation>
    <scope>NUCLEOTIDE SEQUENCE [LARGE SCALE GENOMIC DNA]</scope>
    <source>
        <strain evidence="3 4">DSM 13226</strain>
    </source>
</reference>
<organism evidence="3 4">
    <name type="scientific">Ignatzschineria larvae DSM 13226</name>
    <dbReference type="NCBI Taxonomy" id="1111732"/>
    <lineage>
        <taxon>Bacteria</taxon>
        <taxon>Pseudomonadati</taxon>
        <taxon>Pseudomonadota</taxon>
        <taxon>Gammaproteobacteria</taxon>
        <taxon>Cardiobacteriales</taxon>
        <taxon>Ignatzschineriaceae</taxon>
        <taxon>Ignatzschineria</taxon>
    </lineage>
</organism>
<name>A0ABZ3BZC4_9GAMM</name>
<proteinExistence type="predicted"/>
<dbReference type="EC" id="2.4.-.-" evidence="3"/>
<keyword evidence="3" id="KW-0808">Transferase</keyword>
<accession>A0ABZ3BZC4</accession>
<dbReference type="SUPFAM" id="SSF53756">
    <property type="entry name" value="UDP-Glycosyltransferase/glycogen phosphorylase"/>
    <property type="match status" value="1"/>
</dbReference>
<evidence type="ECO:0000259" key="2">
    <source>
        <dbReference type="Pfam" id="PF13439"/>
    </source>
</evidence>
<dbReference type="GO" id="GO:0016757">
    <property type="term" value="F:glycosyltransferase activity"/>
    <property type="evidence" value="ECO:0007669"/>
    <property type="project" value="UniProtKB-KW"/>
</dbReference>
<evidence type="ECO:0000313" key="4">
    <source>
        <dbReference type="Proteomes" id="UP001449178"/>
    </source>
</evidence>
<keyword evidence="4" id="KW-1185">Reference proteome</keyword>
<gene>
    <name evidence="3" type="ORF">WMO13_00540</name>
</gene>
<dbReference type="Proteomes" id="UP001449178">
    <property type="component" value="Chromosome"/>
</dbReference>
<dbReference type="PANTHER" id="PTHR12526">
    <property type="entry name" value="GLYCOSYLTRANSFERASE"/>
    <property type="match status" value="1"/>
</dbReference>
<feature type="domain" description="Glycosyltransferase subfamily 4-like N-terminal" evidence="2">
    <location>
        <begin position="17"/>
        <end position="187"/>
    </location>
</feature>
<dbReference type="RefSeq" id="WP_026879426.1">
    <property type="nucleotide sequence ID" value="NZ_AZOD01000045.1"/>
</dbReference>